<feature type="region of interest" description="Disordered" evidence="1">
    <location>
        <begin position="60"/>
        <end position="111"/>
    </location>
</feature>
<gene>
    <name evidence="2" type="ORF">K402DRAFT_407615</name>
</gene>
<dbReference type="Proteomes" id="UP000800041">
    <property type="component" value="Unassembled WGS sequence"/>
</dbReference>
<feature type="compositionally biased region" description="Polar residues" evidence="1">
    <location>
        <begin position="137"/>
        <end position="152"/>
    </location>
</feature>
<name>A0A6G1GNB5_9PEZI</name>
<reference evidence="2" key="1">
    <citation type="journal article" date="2020" name="Stud. Mycol.">
        <title>101 Dothideomycetes genomes: a test case for predicting lifestyles and emergence of pathogens.</title>
        <authorList>
            <person name="Haridas S."/>
            <person name="Albert R."/>
            <person name="Binder M."/>
            <person name="Bloem J."/>
            <person name="Labutti K."/>
            <person name="Salamov A."/>
            <person name="Andreopoulos B."/>
            <person name="Baker S."/>
            <person name="Barry K."/>
            <person name="Bills G."/>
            <person name="Bluhm B."/>
            <person name="Cannon C."/>
            <person name="Castanera R."/>
            <person name="Culley D."/>
            <person name="Daum C."/>
            <person name="Ezra D."/>
            <person name="Gonzalez J."/>
            <person name="Henrissat B."/>
            <person name="Kuo A."/>
            <person name="Liang C."/>
            <person name="Lipzen A."/>
            <person name="Lutzoni F."/>
            <person name="Magnuson J."/>
            <person name="Mondo S."/>
            <person name="Nolan M."/>
            <person name="Ohm R."/>
            <person name="Pangilinan J."/>
            <person name="Park H.-J."/>
            <person name="Ramirez L."/>
            <person name="Alfaro M."/>
            <person name="Sun H."/>
            <person name="Tritt A."/>
            <person name="Yoshinaga Y."/>
            <person name="Zwiers L.-H."/>
            <person name="Turgeon B."/>
            <person name="Goodwin S."/>
            <person name="Spatafora J."/>
            <person name="Crous P."/>
            <person name="Grigoriev I."/>
        </authorList>
    </citation>
    <scope>NUCLEOTIDE SEQUENCE</scope>
    <source>
        <strain evidence="2">CBS 113979</strain>
    </source>
</reference>
<sequence>MSSPKARYSSSDIPEQAELFRLYYFDYTPDLALLCGPDGEESVRVHRSVLRGASSVLKQLVDESTGGTGKGSQSEERPRIKRRQIGKAISGSRSEGREDEESVGSTDDEETQGVAECLSFDYTHSPCRQQIITHTLTPSSKQQEASETSAQEPITALDLSPCRPHALRAMLEFIYIQSYSTVPTYGLDHLSLDVHVYSLAQRFEIPSLMRYACQRFRAGPWSHDTWSGPWFASCVRAVYDLTQDTNIPAEKSLRSTVVDIAVEGVGTGTSGGNASVSEEVPLSKVLGELAEFRREFNKRMMERREQAKRTSPPAPPPVAGQGMQRQSSAHGGGQPIVSDSGPIHHGMQPEAAMMETGMPTTQRMREWMGLDRQGGGSGSAAVVGGPAVMGAPWDPQAGQQGQQQPVWTLALCPKGHEFGLPYLYWGEKDVWCPVCTKVQGWREWGRARVLGRFVKY</sequence>
<dbReference type="AlphaFoldDB" id="A0A6G1GNB5"/>
<feature type="region of interest" description="Disordered" evidence="1">
    <location>
        <begin position="137"/>
        <end position="157"/>
    </location>
</feature>
<evidence type="ECO:0000313" key="3">
    <source>
        <dbReference type="Proteomes" id="UP000800041"/>
    </source>
</evidence>
<keyword evidence="3" id="KW-1185">Reference proteome</keyword>
<evidence type="ECO:0000256" key="1">
    <source>
        <dbReference type="SAM" id="MobiDB-lite"/>
    </source>
</evidence>
<feature type="region of interest" description="Disordered" evidence="1">
    <location>
        <begin position="301"/>
        <end position="347"/>
    </location>
</feature>
<feature type="compositionally biased region" description="Acidic residues" evidence="1">
    <location>
        <begin position="97"/>
        <end position="111"/>
    </location>
</feature>
<dbReference type="Gene3D" id="3.30.710.10">
    <property type="entry name" value="Potassium Channel Kv1.1, Chain A"/>
    <property type="match status" value="1"/>
</dbReference>
<dbReference type="InterPro" id="IPR011333">
    <property type="entry name" value="SKP1/BTB/POZ_sf"/>
</dbReference>
<organism evidence="2 3">
    <name type="scientific">Aulographum hederae CBS 113979</name>
    <dbReference type="NCBI Taxonomy" id="1176131"/>
    <lineage>
        <taxon>Eukaryota</taxon>
        <taxon>Fungi</taxon>
        <taxon>Dikarya</taxon>
        <taxon>Ascomycota</taxon>
        <taxon>Pezizomycotina</taxon>
        <taxon>Dothideomycetes</taxon>
        <taxon>Pleosporomycetidae</taxon>
        <taxon>Aulographales</taxon>
        <taxon>Aulographaceae</taxon>
    </lineage>
</organism>
<proteinExistence type="predicted"/>
<accession>A0A6G1GNB5</accession>
<dbReference type="OrthoDB" id="3946101at2759"/>
<protein>
    <recommendedName>
        <fullName evidence="4">BTB domain-containing protein</fullName>
    </recommendedName>
</protein>
<dbReference type="EMBL" id="ML977184">
    <property type="protein sequence ID" value="KAF1982425.1"/>
    <property type="molecule type" value="Genomic_DNA"/>
</dbReference>
<dbReference type="SUPFAM" id="SSF54695">
    <property type="entry name" value="POZ domain"/>
    <property type="match status" value="1"/>
</dbReference>
<evidence type="ECO:0000313" key="2">
    <source>
        <dbReference type="EMBL" id="KAF1982425.1"/>
    </source>
</evidence>
<evidence type="ECO:0008006" key="4">
    <source>
        <dbReference type="Google" id="ProtNLM"/>
    </source>
</evidence>